<keyword evidence="1" id="KW-1133">Transmembrane helix</keyword>
<proteinExistence type="predicted"/>
<name>A0ABN8AX30_CHISP</name>
<reference evidence="3" key="1">
    <citation type="submission" date="2021-12" db="EMBL/GenBank/DDBJ databases">
        <authorList>
            <person name="King R."/>
        </authorList>
    </citation>
    <scope>NUCLEOTIDE SEQUENCE</scope>
</reference>
<protein>
    <submittedName>
        <fullName evidence="3">Uncharacterized protein</fullName>
    </submittedName>
</protein>
<evidence type="ECO:0000256" key="2">
    <source>
        <dbReference type="SAM" id="SignalP"/>
    </source>
</evidence>
<keyword evidence="2" id="KW-0732">Signal</keyword>
<evidence type="ECO:0000313" key="4">
    <source>
        <dbReference type="Proteomes" id="UP001153292"/>
    </source>
</evidence>
<keyword evidence="4" id="KW-1185">Reference proteome</keyword>
<gene>
    <name evidence="3" type="ORF">CHILSU_LOCUS3180</name>
</gene>
<feature type="chain" id="PRO_5045430143" evidence="2">
    <location>
        <begin position="18"/>
        <end position="214"/>
    </location>
</feature>
<sequence length="214" mass="23617">MLVPLISIFFTLTKVKGDLTELQYLNELPLDKLLRLKSSLQELVTTYENVTTTPTYSQSFGAQALALNAPPPVKRLDYESLHYKKEGQSKLSKLFTVSVTALAFLAFGGYLLCLIVQAVKAKQSYNPSTVNPTFLISAGMKKKPQSQSQFASYGRTKRDNYSSNRVDLPAEQMFEPLPLARVLGVRGPAALALSHAAPRRTSLAPAQRPARSLR</sequence>
<organism evidence="3 4">
    <name type="scientific">Chilo suppressalis</name>
    <name type="common">Asiatic rice borer moth</name>
    <dbReference type="NCBI Taxonomy" id="168631"/>
    <lineage>
        <taxon>Eukaryota</taxon>
        <taxon>Metazoa</taxon>
        <taxon>Ecdysozoa</taxon>
        <taxon>Arthropoda</taxon>
        <taxon>Hexapoda</taxon>
        <taxon>Insecta</taxon>
        <taxon>Pterygota</taxon>
        <taxon>Neoptera</taxon>
        <taxon>Endopterygota</taxon>
        <taxon>Lepidoptera</taxon>
        <taxon>Glossata</taxon>
        <taxon>Ditrysia</taxon>
        <taxon>Pyraloidea</taxon>
        <taxon>Crambidae</taxon>
        <taxon>Crambinae</taxon>
        <taxon>Chilo</taxon>
    </lineage>
</organism>
<keyword evidence="1" id="KW-0812">Transmembrane</keyword>
<evidence type="ECO:0000256" key="1">
    <source>
        <dbReference type="SAM" id="Phobius"/>
    </source>
</evidence>
<evidence type="ECO:0000313" key="3">
    <source>
        <dbReference type="EMBL" id="CAH0399999.1"/>
    </source>
</evidence>
<accession>A0ABN8AX30</accession>
<feature type="transmembrane region" description="Helical" evidence="1">
    <location>
        <begin position="94"/>
        <end position="116"/>
    </location>
</feature>
<keyword evidence="1" id="KW-0472">Membrane</keyword>
<dbReference type="Proteomes" id="UP001153292">
    <property type="component" value="Chromosome 16"/>
</dbReference>
<dbReference type="EMBL" id="OU963909">
    <property type="protein sequence ID" value="CAH0399999.1"/>
    <property type="molecule type" value="Genomic_DNA"/>
</dbReference>
<feature type="signal peptide" evidence="2">
    <location>
        <begin position="1"/>
        <end position="17"/>
    </location>
</feature>